<evidence type="ECO:0000256" key="10">
    <source>
        <dbReference type="ARBA" id="ARBA00022723"/>
    </source>
</evidence>
<dbReference type="GO" id="GO:0008987">
    <property type="term" value="F:quinolinate synthetase A activity"/>
    <property type="evidence" value="ECO:0007669"/>
    <property type="project" value="InterPro"/>
</dbReference>
<keyword evidence="5" id="KW-0004">4Fe-4S</keyword>
<dbReference type="EC" id="2.5.1.72" evidence="4"/>
<dbReference type="PANTHER" id="PTHR30573:SF0">
    <property type="entry name" value="QUINOLINATE SYNTHASE, CHLOROPLASTIC"/>
    <property type="match status" value="1"/>
</dbReference>
<dbReference type="PANTHER" id="PTHR30573">
    <property type="entry name" value="QUINOLINATE SYNTHETASE A"/>
    <property type="match status" value="1"/>
</dbReference>
<reference evidence="14" key="1">
    <citation type="submission" date="2019-09" db="EMBL/GenBank/DDBJ databases">
        <title>Draft genome information of white flower Hibiscus syriacus.</title>
        <authorList>
            <person name="Kim Y.-M."/>
        </authorList>
    </citation>
    <scope>NUCLEOTIDE SEQUENCE [LARGE SCALE GENOMIC DNA]</scope>
    <source>
        <strain evidence="14">YM2019G1</strain>
    </source>
</reference>
<keyword evidence="9" id="KW-0808">Transferase</keyword>
<evidence type="ECO:0000256" key="2">
    <source>
        <dbReference type="ARBA" id="ARBA00004229"/>
    </source>
</evidence>
<dbReference type="FunFam" id="3.90.1010.10:FF:000010">
    <property type="entry name" value="Quinolinate synthase, chloroplastic"/>
    <property type="match status" value="1"/>
</dbReference>
<evidence type="ECO:0000256" key="6">
    <source>
        <dbReference type="ARBA" id="ARBA00022528"/>
    </source>
</evidence>
<name>A0A6A3D4A6_HIBSY</name>
<comment type="cofactor">
    <cofactor evidence="1">
        <name>[4Fe-4S] cluster</name>
        <dbReference type="ChEBI" id="CHEBI:49883"/>
    </cofactor>
</comment>
<dbReference type="InterPro" id="IPR003808">
    <property type="entry name" value="Fe-S_metab-assoc_dom"/>
</dbReference>
<keyword evidence="12" id="KW-0411">Iron-sulfur</keyword>
<comment type="caution">
    <text evidence="14">The sequence shown here is derived from an EMBL/GenBank/DDBJ whole genome shotgun (WGS) entry which is preliminary data.</text>
</comment>
<dbReference type="Proteomes" id="UP000436088">
    <property type="component" value="Unassembled WGS sequence"/>
</dbReference>
<evidence type="ECO:0000313" key="15">
    <source>
        <dbReference type="Proteomes" id="UP000436088"/>
    </source>
</evidence>
<evidence type="ECO:0000259" key="13">
    <source>
        <dbReference type="Pfam" id="PF02657"/>
    </source>
</evidence>
<dbReference type="Pfam" id="PF02445">
    <property type="entry name" value="NadA"/>
    <property type="match status" value="1"/>
</dbReference>
<organism evidence="14 15">
    <name type="scientific">Hibiscus syriacus</name>
    <name type="common">Rose of Sharon</name>
    <dbReference type="NCBI Taxonomy" id="106335"/>
    <lineage>
        <taxon>Eukaryota</taxon>
        <taxon>Viridiplantae</taxon>
        <taxon>Streptophyta</taxon>
        <taxon>Embryophyta</taxon>
        <taxon>Tracheophyta</taxon>
        <taxon>Spermatophyta</taxon>
        <taxon>Magnoliopsida</taxon>
        <taxon>eudicotyledons</taxon>
        <taxon>Gunneridae</taxon>
        <taxon>Pentapetalae</taxon>
        <taxon>rosids</taxon>
        <taxon>malvids</taxon>
        <taxon>Malvales</taxon>
        <taxon>Malvaceae</taxon>
        <taxon>Malvoideae</taxon>
        <taxon>Hibiscus</taxon>
    </lineage>
</organism>
<keyword evidence="6" id="KW-0150">Chloroplast</keyword>
<dbReference type="EMBL" id="VEPZ02000002">
    <property type="protein sequence ID" value="KAE8736286.1"/>
    <property type="molecule type" value="Genomic_DNA"/>
</dbReference>
<keyword evidence="8" id="KW-0662">Pyridine nucleotide biosynthesis</keyword>
<dbReference type="InterPro" id="IPR036094">
    <property type="entry name" value="NadA_sf"/>
</dbReference>
<keyword evidence="11" id="KW-0408">Iron</keyword>
<keyword evidence="7" id="KW-0934">Plastid</keyword>
<evidence type="ECO:0000256" key="8">
    <source>
        <dbReference type="ARBA" id="ARBA00022642"/>
    </source>
</evidence>
<keyword evidence="10" id="KW-0479">Metal-binding</keyword>
<evidence type="ECO:0000256" key="9">
    <source>
        <dbReference type="ARBA" id="ARBA00022679"/>
    </source>
</evidence>
<evidence type="ECO:0000256" key="5">
    <source>
        <dbReference type="ARBA" id="ARBA00022485"/>
    </source>
</evidence>
<evidence type="ECO:0000256" key="11">
    <source>
        <dbReference type="ARBA" id="ARBA00023004"/>
    </source>
</evidence>
<dbReference type="GO" id="GO:0046872">
    <property type="term" value="F:metal ion binding"/>
    <property type="evidence" value="ECO:0007669"/>
    <property type="project" value="UniProtKB-KW"/>
</dbReference>
<gene>
    <name evidence="14" type="ORF">F3Y22_tig00000003pilonHSYRG00089</name>
</gene>
<dbReference type="UniPathway" id="UPA00253">
    <property type="reaction ID" value="UER00327"/>
</dbReference>
<sequence length="445" mass="48277">MEFSTTLAFKSSSSSSSLGCSSFFTLSQTHNSTSKSFHPSSVSCSAGALSPTQIAHLPPRKLSALLEEFQSLLDPIDRVKLLLHYASLLPSLPDSSRTDSNRVMGCTARVWLDAQMDSEGNIRFWADSDSEITKGFCACLVSVLDGALPEEVLSLKTEDLAALNVGLPGGERSRVNTWHNVLVSMQKRTRALVARKEGKAPFEPFPSLVITAEGFQPKGAFAEAQARFLFPDKLKVEELVKVLKEKKIGVVAHFYMDPEVQGILTAAQKEWPHIHISDSLVMADSAVKMAKSGCKFITVLGVDFMSENVRVILDQAGFGQVGVCRMSKERIGCSLADAAATPDYMNYLDAASNSRPSLHVFYINTSLETKAYAHELLTDSRTSASPVLESVKMGVVPGVASGKGCSIHGGCASCPYMKMNSLSSLLNVCHHLPDERNNLKAYETE</sequence>
<dbReference type="GO" id="GO:0016226">
    <property type="term" value="P:iron-sulfur cluster assembly"/>
    <property type="evidence" value="ECO:0007669"/>
    <property type="project" value="UniProtKB-ARBA"/>
</dbReference>
<dbReference type="Gene3D" id="3.40.50.10800">
    <property type="entry name" value="NadA-like"/>
    <property type="match status" value="1"/>
</dbReference>
<dbReference type="GO" id="GO:0034628">
    <property type="term" value="P:'de novo' NAD+ biosynthetic process from L-aspartate"/>
    <property type="evidence" value="ECO:0007669"/>
    <property type="project" value="TreeGrafter"/>
</dbReference>
<evidence type="ECO:0000313" key="14">
    <source>
        <dbReference type="EMBL" id="KAE8736286.1"/>
    </source>
</evidence>
<dbReference type="GO" id="GO:0051539">
    <property type="term" value="F:4 iron, 4 sulfur cluster binding"/>
    <property type="evidence" value="ECO:0007669"/>
    <property type="project" value="UniProtKB-KW"/>
</dbReference>
<keyword evidence="15" id="KW-1185">Reference proteome</keyword>
<comment type="pathway">
    <text evidence="3">Cofactor biosynthesis; NAD(+) biosynthesis; quinolinate from iminoaspartate: step 1/1.</text>
</comment>
<dbReference type="GO" id="GO:0051176">
    <property type="term" value="P:positive regulation of sulfur metabolic process"/>
    <property type="evidence" value="ECO:0007669"/>
    <property type="project" value="UniProtKB-ARBA"/>
</dbReference>
<dbReference type="SUPFAM" id="SSF82649">
    <property type="entry name" value="SufE/NifU"/>
    <property type="match status" value="1"/>
</dbReference>
<evidence type="ECO:0000256" key="3">
    <source>
        <dbReference type="ARBA" id="ARBA00005065"/>
    </source>
</evidence>
<evidence type="ECO:0000256" key="12">
    <source>
        <dbReference type="ARBA" id="ARBA00023014"/>
    </source>
</evidence>
<dbReference type="Pfam" id="PF02657">
    <property type="entry name" value="SufE"/>
    <property type="match status" value="1"/>
</dbReference>
<protein>
    <recommendedName>
        <fullName evidence="4">quinolinate synthase</fullName>
        <ecNumber evidence="4">2.5.1.72</ecNumber>
    </recommendedName>
</protein>
<accession>A0A6A3D4A6</accession>
<evidence type="ECO:0000256" key="4">
    <source>
        <dbReference type="ARBA" id="ARBA00012669"/>
    </source>
</evidence>
<evidence type="ECO:0000256" key="1">
    <source>
        <dbReference type="ARBA" id="ARBA00001966"/>
    </source>
</evidence>
<dbReference type="InterPro" id="IPR003473">
    <property type="entry name" value="NadA"/>
</dbReference>
<dbReference type="SUPFAM" id="SSF142754">
    <property type="entry name" value="NadA-like"/>
    <property type="match status" value="1"/>
</dbReference>
<dbReference type="AlphaFoldDB" id="A0A6A3D4A6"/>
<proteinExistence type="predicted"/>
<evidence type="ECO:0000256" key="7">
    <source>
        <dbReference type="ARBA" id="ARBA00022640"/>
    </source>
</evidence>
<comment type="subcellular location">
    <subcellularLocation>
        <location evidence="2">Plastid</location>
        <location evidence="2">Chloroplast</location>
    </subcellularLocation>
</comment>
<dbReference type="GO" id="GO:0009507">
    <property type="term" value="C:chloroplast"/>
    <property type="evidence" value="ECO:0007669"/>
    <property type="project" value="UniProtKB-SubCell"/>
</dbReference>
<dbReference type="GO" id="GO:0008047">
    <property type="term" value="F:enzyme activator activity"/>
    <property type="evidence" value="ECO:0007669"/>
    <property type="project" value="UniProtKB-ARBA"/>
</dbReference>
<dbReference type="Gene3D" id="3.90.1010.10">
    <property type="match status" value="1"/>
</dbReference>
<feature type="domain" description="Fe-S metabolism associated" evidence="13">
    <location>
        <begin position="67"/>
        <end position="187"/>
    </location>
</feature>